<dbReference type="PANTHER" id="PTHR11937">
    <property type="entry name" value="ACTIN"/>
    <property type="match status" value="1"/>
</dbReference>
<name>A0AAV7JD51_9METZ</name>
<proteinExistence type="inferred from homology"/>
<evidence type="ECO:0000256" key="5">
    <source>
        <dbReference type="ARBA" id="ARBA00022801"/>
    </source>
</evidence>
<dbReference type="GO" id="GO:0005524">
    <property type="term" value="F:ATP binding"/>
    <property type="evidence" value="ECO:0007669"/>
    <property type="project" value="UniProtKB-KW"/>
</dbReference>
<keyword evidence="11" id="KW-1185">Reference proteome</keyword>
<dbReference type="InterPro" id="IPR043129">
    <property type="entry name" value="ATPase_NBD"/>
</dbReference>
<comment type="catalytic activity">
    <reaction evidence="8">
        <text>ATP + H2O = ADP + phosphate + H(+)</text>
        <dbReference type="Rhea" id="RHEA:13065"/>
        <dbReference type="ChEBI" id="CHEBI:15377"/>
        <dbReference type="ChEBI" id="CHEBI:15378"/>
        <dbReference type="ChEBI" id="CHEBI:30616"/>
        <dbReference type="ChEBI" id="CHEBI:43474"/>
        <dbReference type="ChEBI" id="CHEBI:456216"/>
    </reaction>
</comment>
<dbReference type="EMBL" id="JAKMXF010000354">
    <property type="protein sequence ID" value="KAI6646615.1"/>
    <property type="molecule type" value="Genomic_DNA"/>
</dbReference>
<dbReference type="Gene3D" id="3.30.420.40">
    <property type="match status" value="2"/>
</dbReference>
<accession>A0AAV7JD51</accession>
<keyword evidence="6" id="KW-0067">ATP-binding</keyword>
<evidence type="ECO:0000256" key="8">
    <source>
        <dbReference type="ARBA" id="ARBA00049360"/>
    </source>
</evidence>
<dbReference type="Pfam" id="PF00022">
    <property type="entry name" value="Actin"/>
    <property type="match status" value="1"/>
</dbReference>
<dbReference type="AlphaFoldDB" id="A0AAV7JD51"/>
<dbReference type="FunFam" id="3.30.420.40:FF:000058">
    <property type="entry name" value="Putative actin-related protein 5"/>
    <property type="match status" value="1"/>
</dbReference>
<evidence type="ECO:0000256" key="9">
    <source>
        <dbReference type="RuleBase" id="RU000487"/>
    </source>
</evidence>
<comment type="subcellular location">
    <subcellularLocation>
        <location evidence="1">Cytoplasm</location>
        <location evidence="1">Cytoskeleton</location>
    </subcellularLocation>
</comment>
<evidence type="ECO:0000313" key="11">
    <source>
        <dbReference type="Proteomes" id="UP001165289"/>
    </source>
</evidence>
<comment type="similarity">
    <text evidence="2 9">Belongs to the actin family.</text>
</comment>
<evidence type="ECO:0000256" key="3">
    <source>
        <dbReference type="ARBA" id="ARBA00022490"/>
    </source>
</evidence>
<evidence type="ECO:0000256" key="4">
    <source>
        <dbReference type="ARBA" id="ARBA00022741"/>
    </source>
</evidence>
<evidence type="ECO:0000256" key="2">
    <source>
        <dbReference type="ARBA" id="ARBA00006752"/>
    </source>
</evidence>
<dbReference type="PRINTS" id="PR00190">
    <property type="entry name" value="ACTIN"/>
</dbReference>
<dbReference type="GO" id="GO:0016787">
    <property type="term" value="F:hydrolase activity"/>
    <property type="evidence" value="ECO:0007669"/>
    <property type="project" value="UniProtKB-KW"/>
</dbReference>
<evidence type="ECO:0000313" key="10">
    <source>
        <dbReference type="EMBL" id="KAI6646615.1"/>
    </source>
</evidence>
<dbReference type="GO" id="GO:0005856">
    <property type="term" value="C:cytoskeleton"/>
    <property type="evidence" value="ECO:0007669"/>
    <property type="project" value="UniProtKB-SubCell"/>
</dbReference>
<dbReference type="SUPFAM" id="SSF53067">
    <property type="entry name" value="Actin-like ATPase domain"/>
    <property type="match status" value="2"/>
</dbReference>
<keyword evidence="4" id="KW-0547">Nucleotide-binding</keyword>
<evidence type="ECO:0000256" key="7">
    <source>
        <dbReference type="ARBA" id="ARBA00023212"/>
    </source>
</evidence>
<dbReference type="SMART" id="SM00268">
    <property type="entry name" value="ACTIN"/>
    <property type="match status" value="1"/>
</dbReference>
<gene>
    <name evidence="10" type="ORF">LOD99_12736</name>
</gene>
<keyword evidence="3" id="KW-0963">Cytoplasm</keyword>
<organism evidence="10 11">
    <name type="scientific">Oopsacas minuta</name>
    <dbReference type="NCBI Taxonomy" id="111878"/>
    <lineage>
        <taxon>Eukaryota</taxon>
        <taxon>Metazoa</taxon>
        <taxon>Porifera</taxon>
        <taxon>Hexactinellida</taxon>
        <taxon>Hexasterophora</taxon>
        <taxon>Lyssacinosida</taxon>
        <taxon>Leucopsacidae</taxon>
        <taxon>Oopsacas</taxon>
    </lineage>
</organism>
<comment type="caution">
    <text evidence="10">The sequence shown here is derived from an EMBL/GenBank/DDBJ whole genome shotgun (WGS) entry which is preliminary data.</text>
</comment>
<sequence>MALKDISSSTIVIDNGSGTLKSGLAGTSTICTVPSMVGRPRHSGVMVGMWQNGRPFTGFKCKKFRGIVTTKYPIQHIVISNWDDMETLWKDTIYNELHLEPKEHSMLLTEPPLNPLRNREKMTEIMFEAFEIPALLICTNSILSLFASGRTTGLVIDSGDGASYTVPIFKNHSLNNAVIRSDINGRDITGYMMKILEERGYTLATTPDRDIVNDIKEKLGYVALDFEEEMNKKYSQVNRHYELNSGIITIGNERFRCAEPIFNPSYLGMSIAGLQDTAYHSIMKCDVEIRNYLFSNIVLSGGNTMFPGMRERMQRDIQQLAPKGVQVNVISPPERHYSAWRGGAMLAKMDNFLSMCITSQEYNEIGPWIVHRKCL</sequence>
<keyword evidence="7" id="KW-0206">Cytoskeleton</keyword>
<dbReference type="FunFam" id="3.30.420.40:FF:000050">
    <property type="entry name" value="Actin, alpha skeletal muscle"/>
    <property type="match status" value="1"/>
</dbReference>
<dbReference type="Proteomes" id="UP001165289">
    <property type="component" value="Unassembled WGS sequence"/>
</dbReference>
<protein>
    <submittedName>
        <fullName evidence="10">Beta-actin</fullName>
    </submittedName>
</protein>
<dbReference type="Gene3D" id="3.90.640.10">
    <property type="entry name" value="Actin, Chain A, domain 4"/>
    <property type="match status" value="1"/>
</dbReference>
<evidence type="ECO:0000256" key="6">
    <source>
        <dbReference type="ARBA" id="ARBA00022840"/>
    </source>
</evidence>
<dbReference type="FunFam" id="3.30.420.40:FF:000218">
    <property type="entry name" value="actin, alpha sarcomeric/skeletal-like"/>
    <property type="match status" value="1"/>
</dbReference>
<evidence type="ECO:0000256" key="1">
    <source>
        <dbReference type="ARBA" id="ARBA00004245"/>
    </source>
</evidence>
<dbReference type="InterPro" id="IPR020902">
    <property type="entry name" value="Actin/actin-like_CS"/>
</dbReference>
<reference evidence="10 11" key="1">
    <citation type="journal article" date="2023" name="BMC Biol.">
        <title>The compact genome of the sponge Oopsacas minuta (Hexactinellida) is lacking key metazoan core genes.</title>
        <authorList>
            <person name="Santini S."/>
            <person name="Schenkelaars Q."/>
            <person name="Jourda C."/>
            <person name="Duchesne M."/>
            <person name="Belahbib H."/>
            <person name="Rocher C."/>
            <person name="Selva M."/>
            <person name="Riesgo A."/>
            <person name="Vervoort M."/>
            <person name="Leys S.P."/>
            <person name="Kodjabachian L."/>
            <person name="Le Bivic A."/>
            <person name="Borchiellini C."/>
            <person name="Claverie J.M."/>
            <person name="Renard E."/>
        </authorList>
    </citation>
    <scope>NUCLEOTIDE SEQUENCE [LARGE SCALE GENOMIC DNA]</scope>
    <source>
        <strain evidence="10">SPO-2</strain>
    </source>
</reference>
<dbReference type="PROSITE" id="PS01132">
    <property type="entry name" value="ACTINS_ACT_LIKE"/>
    <property type="match status" value="1"/>
</dbReference>
<dbReference type="FunFam" id="3.90.640.10:FF:000007">
    <property type="entry name" value="Actin like 7B"/>
    <property type="match status" value="1"/>
</dbReference>
<dbReference type="InterPro" id="IPR004000">
    <property type="entry name" value="Actin"/>
</dbReference>
<keyword evidence="5" id="KW-0378">Hydrolase</keyword>